<sequence>MPLSGGDPLGAGRDGNGAPAAKSTLRSPLSHRATGGCRDEGGVEVVPQPLSNSEAGGAAANPAFTGAHTGTGTGTGTDTGVGVTGRVTDGGGPDAAAEIFRLPRNELGWGLGSWRSEEPLDREERWPVAAANCWLPASPGWGGRAERNKGGRGRQRHQATAVVVMGHPWMTMTLALEREIGRAGQAPGRTGKGRTGRPGPRRATAASPTGPPARRATGRGSWHKRRRLLRTVGEEAMPWAGPRGGRNYSLAGAGAWTGRPSFLGAASVGNLSTCTATSLAGCVRYLSTNPPRLKKGDPSAPSAAVAPLHSAPPQTARPYLTLDSTAPPAASAVATYPAVACCTLHLGARLPVDQLCEPPRARAPSIALHTYIHTTHIHTRPPLSAACSCTQYSNHPWEQLTASQSLCSASSSLSRSALEIPEPC</sequence>
<evidence type="ECO:0000313" key="3">
    <source>
        <dbReference type="Proteomes" id="UP000800093"/>
    </source>
</evidence>
<feature type="compositionally biased region" description="Gly residues" evidence="1">
    <location>
        <begin position="69"/>
        <end position="80"/>
    </location>
</feature>
<feature type="region of interest" description="Disordered" evidence="1">
    <location>
        <begin position="1"/>
        <end position="80"/>
    </location>
</feature>
<accession>A0A9P4NBD1</accession>
<dbReference type="EMBL" id="ML986581">
    <property type="protein sequence ID" value="KAF2269925.1"/>
    <property type="molecule type" value="Genomic_DNA"/>
</dbReference>
<evidence type="ECO:0000256" key="1">
    <source>
        <dbReference type="SAM" id="MobiDB-lite"/>
    </source>
</evidence>
<organism evidence="2 3">
    <name type="scientific">Lojkania enalia</name>
    <dbReference type="NCBI Taxonomy" id="147567"/>
    <lineage>
        <taxon>Eukaryota</taxon>
        <taxon>Fungi</taxon>
        <taxon>Dikarya</taxon>
        <taxon>Ascomycota</taxon>
        <taxon>Pezizomycotina</taxon>
        <taxon>Dothideomycetes</taxon>
        <taxon>Pleosporomycetidae</taxon>
        <taxon>Pleosporales</taxon>
        <taxon>Pleosporales incertae sedis</taxon>
        <taxon>Lojkania</taxon>
    </lineage>
</organism>
<name>A0A9P4NBD1_9PLEO</name>
<feature type="compositionally biased region" description="Low complexity" evidence="1">
    <location>
        <begin position="197"/>
        <end position="208"/>
    </location>
</feature>
<keyword evidence="3" id="KW-1185">Reference proteome</keyword>
<gene>
    <name evidence="2" type="ORF">CC78DRAFT_574806</name>
</gene>
<dbReference type="Proteomes" id="UP000800093">
    <property type="component" value="Unassembled WGS sequence"/>
</dbReference>
<dbReference type="AlphaFoldDB" id="A0A9P4NBD1"/>
<reference evidence="3" key="1">
    <citation type="journal article" date="2020" name="Stud. Mycol.">
        <title>101 Dothideomycetes genomes: A test case for predicting lifestyles and emergence of pathogens.</title>
        <authorList>
            <person name="Haridas S."/>
            <person name="Albert R."/>
            <person name="Binder M."/>
            <person name="Bloem J."/>
            <person name="LaButti K."/>
            <person name="Salamov A."/>
            <person name="Andreopoulos B."/>
            <person name="Baker S."/>
            <person name="Barry K."/>
            <person name="Bills G."/>
            <person name="Bluhm B."/>
            <person name="Cannon C."/>
            <person name="Castanera R."/>
            <person name="Culley D."/>
            <person name="Daum C."/>
            <person name="Ezra D."/>
            <person name="Gonzalez J."/>
            <person name="Henrissat B."/>
            <person name="Kuo A."/>
            <person name="Liang C."/>
            <person name="Lipzen A."/>
            <person name="Lutzoni F."/>
            <person name="Magnuson J."/>
            <person name="Mondo S."/>
            <person name="Nolan M."/>
            <person name="Ohm R."/>
            <person name="Pangilinan J."/>
            <person name="Park H.-J."/>
            <person name="Ramirez L."/>
            <person name="Alfaro M."/>
            <person name="Sun H."/>
            <person name="Tritt A."/>
            <person name="Yoshinaga Y."/>
            <person name="Zwiers L.-H."/>
            <person name="Turgeon B."/>
            <person name="Goodwin S."/>
            <person name="Spatafora J."/>
            <person name="Crous P."/>
            <person name="Grigoriev I."/>
        </authorList>
    </citation>
    <scope>NUCLEOTIDE SEQUENCE [LARGE SCALE GENOMIC DNA]</scope>
    <source>
        <strain evidence="3">CBS 304.66</strain>
    </source>
</reference>
<evidence type="ECO:0000313" key="2">
    <source>
        <dbReference type="EMBL" id="KAF2269925.1"/>
    </source>
</evidence>
<comment type="caution">
    <text evidence="2">The sequence shown here is derived from an EMBL/GenBank/DDBJ whole genome shotgun (WGS) entry which is preliminary data.</text>
</comment>
<protein>
    <submittedName>
        <fullName evidence="2">Uncharacterized protein</fullName>
    </submittedName>
</protein>
<proteinExistence type="predicted"/>
<feature type="region of interest" description="Disordered" evidence="1">
    <location>
        <begin position="182"/>
        <end position="224"/>
    </location>
</feature>